<feature type="region of interest" description="Disordered" evidence="1">
    <location>
        <begin position="88"/>
        <end position="115"/>
    </location>
</feature>
<keyword evidence="3" id="KW-1185">Reference proteome</keyword>
<comment type="caution">
    <text evidence="2">The sequence shown here is derived from an EMBL/GenBank/DDBJ whole genome shotgun (WGS) entry which is preliminary data.</text>
</comment>
<organism evidence="2 3">
    <name type="scientific">Halteria grandinella</name>
    <dbReference type="NCBI Taxonomy" id="5974"/>
    <lineage>
        <taxon>Eukaryota</taxon>
        <taxon>Sar</taxon>
        <taxon>Alveolata</taxon>
        <taxon>Ciliophora</taxon>
        <taxon>Intramacronucleata</taxon>
        <taxon>Spirotrichea</taxon>
        <taxon>Stichotrichia</taxon>
        <taxon>Sporadotrichida</taxon>
        <taxon>Halteriidae</taxon>
        <taxon>Halteria</taxon>
    </lineage>
</organism>
<sequence>MGKQKIQEALSASRRPLNPQELEDAFNTLRQAVELQEAQKKAFVSLSCNLEGAAALVNMCINSQGREDLVTAEQLQSLREEFDLSFNQPSVRMKASPNRQETLMPNQSISRRPQN</sequence>
<proteinExistence type="predicted"/>
<feature type="compositionally biased region" description="Polar residues" evidence="1">
    <location>
        <begin position="97"/>
        <end position="115"/>
    </location>
</feature>
<accession>A0A8J8NUB9</accession>
<protein>
    <submittedName>
        <fullName evidence="2">Uncharacterized protein</fullName>
    </submittedName>
</protein>
<reference evidence="2" key="1">
    <citation type="submission" date="2019-06" db="EMBL/GenBank/DDBJ databases">
        <authorList>
            <person name="Zheng W."/>
        </authorList>
    </citation>
    <scope>NUCLEOTIDE SEQUENCE</scope>
    <source>
        <strain evidence="2">QDHG01</strain>
    </source>
</reference>
<evidence type="ECO:0000256" key="1">
    <source>
        <dbReference type="SAM" id="MobiDB-lite"/>
    </source>
</evidence>
<dbReference type="Proteomes" id="UP000785679">
    <property type="component" value="Unassembled WGS sequence"/>
</dbReference>
<gene>
    <name evidence="2" type="ORF">FGO68_gene629</name>
</gene>
<evidence type="ECO:0000313" key="3">
    <source>
        <dbReference type="Proteomes" id="UP000785679"/>
    </source>
</evidence>
<dbReference type="AlphaFoldDB" id="A0A8J8NUB9"/>
<dbReference type="EMBL" id="RRYP01005749">
    <property type="protein sequence ID" value="TNV81777.1"/>
    <property type="molecule type" value="Genomic_DNA"/>
</dbReference>
<name>A0A8J8NUB9_HALGN</name>
<evidence type="ECO:0000313" key="2">
    <source>
        <dbReference type="EMBL" id="TNV81777.1"/>
    </source>
</evidence>